<sequence length="150" mass="16643">MLDLDKVPRKEDSRKRARDAEVDCADQVNIYKRPRAAHSVSDGHEHAEQSSLFAAMHPTPPPTISSQLDSCMVSRTHFSGAEALPGTDYLLLEEPFGLFPGRIQAPIFHSATIPPWFGFEQQLQQGSFENELQSSHAFLPSSGDSYQDTS</sequence>
<name>A0AAD9H425_9PEZI</name>
<dbReference type="AlphaFoldDB" id="A0AAD9H425"/>
<dbReference type="Proteomes" id="UP001232148">
    <property type="component" value="Unassembled WGS sequence"/>
</dbReference>
<proteinExistence type="predicted"/>
<evidence type="ECO:0000313" key="3">
    <source>
        <dbReference type="Proteomes" id="UP001232148"/>
    </source>
</evidence>
<accession>A0AAD9H425</accession>
<evidence type="ECO:0000313" key="2">
    <source>
        <dbReference type="EMBL" id="KAK2021452.1"/>
    </source>
</evidence>
<comment type="caution">
    <text evidence="2">The sequence shown here is derived from an EMBL/GenBank/DDBJ whole genome shotgun (WGS) entry which is preliminary data.</text>
</comment>
<feature type="region of interest" description="Disordered" evidence="1">
    <location>
        <begin position="1"/>
        <end position="20"/>
    </location>
</feature>
<keyword evidence="3" id="KW-1185">Reference proteome</keyword>
<dbReference type="EMBL" id="MU843104">
    <property type="protein sequence ID" value="KAK2021452.1"/>
    <property type="molecule type" value="Genomic_DNA"/>
</dbReference>
<gene>
    <name evidence="2" type="ORF">LX32DRAFT_646422</name>
</gene>
<evidence type="ECO:0000256" key="1">
    <source>
        <dbReference type="SAM" id="MobiDB-lite"/>
    </source>
</evidence>
<organism evidence="2 3">
    <name type="scientific">Colletotrichum zoysiae</name>
    <dbReference type="NCBI Taxonomy" id="1216348"/>
    <lineage>
        <taxon>Eukaryota</taxon>
        <taxon>Fungi</taxon>
        <taxon>Dikarya</taxon>
        <taxon>Ascomycota</taxon>
        <taxon>Pezizomycotina</taxon>
        <taxon>Sordariomycetes</taxon>
        <taxon>Hypocreomycetidae</taxon>
        <taxon>Glomerellales</taxon>
        <taxon>Glomerellaceae</taxon>
        <taxon>Colletotrichum</taxon>
        <taxon>Colletotrichum graminicola species complex</taxon>
    </lineage>
</organism>
<reference evidence="2" key="1">
    <citation type="submission" date="2021-06" db="EMBL/GenBank/DDBJ databases">
        <title>Comparative genomics, transcriptomics and evolutionary studies reveal genomic signatures of adaptation to plant cell wall in hemibiotrophic fungi.</title>
        <authorList>
            <consortium name="DOE Joint Genome Institute"/>
            <person name="Baroncelli R."/>
            <person name="Diaz J.F."/>
            <person name="Benocci T."/>
            <person name="Peng M."/>
            <person name="Battaglia E."/>
            <person name="Haridas S."/>
            <person name="Andreopoulos W."/>
            <person name="Labutti K."/>
            <person name="Pangilinan J."/>
            <person name="Floch G.L."/>
            <person name="Makela M.R."/>
            <person name="Henrissat B."/>
            <person name="Grigoriev I.V."/>
            <person name="Crouch J.A."/>
            <person name="De Vries R.P."/>
            <person name="Sukno S.A."/>
            <person name="Thon M.R."/>
        </authorList>
    </citation>
    <scope>NUCLEOTIDE SEQUENCE</scope>
    <source>
        <strain evidence="2">MAFF235873</strain>
    </source>
</reference>
<protein>
    <submittedName>
        <fullName evidence="2">Uncharacterized protein</fullName>
    </submittedName>
</protein>